<dbReference type="AlphaFoldDB" id="A0A3R9MQ06"/>
<sequence>MGFPHGGKRRIFTTCCRRQRNRSNRACASPVAPLHGRASTSCFCLPLSLTFDFVQHQPEPAADRLTLFADVILPLPLPRLYTYRVPFELNDQVVVGGRVIVQFGAKRTLSCIVAAVHEQPPKEYQAKYILEFIDDAPVVTQPQLKLFRWMADYYLCTLGEVINAALPAALKLSSESRVQLHPAFEAETNPYPLSEQEQKVVDALSTGEEGKSMTFTEVGDLLGIASFHKYIKSLMQKDVVFLFEHLQDKYSPKVLKKVRLAHQYISEAAIEQLFAQLASKSKQLDVVMRYLQRVPVYQNEHANHKGLEKAALTSAPHLSPSAVNTLIKNGVLEQFDQIVSRFPLDEDDAEAKIHFTLSEAQQTARQDIMRQFQDKDIVLLHGVTGAGKTEIYIDLIKQALDGGGQVLYLLPEIALTAQIVTRLMRVFGSRLGVYHSKFSDNERVEVWNGVLSGRFQVVVGVRSAIFLPFDNLALTIVDEEHESSYKQYDPAPRYNAREVALMMANFQGSKTLLGSATPAVETYYQTRTGRYGLVELTKRFGEAGLPEIELVDTRKSREQKTMLNHFTPELMAEMERKLALQEQIILFQNRRGYAPFINCLDCGWIPKCQSCAVSLSYHKHSHELRCHYCGYHERMVAQCPACGSRNVKTVGFGTEKLEDDLKVMLPAANVQRMDLDTTRAKNAYQQIISEFEKQNTNILVGTQMVTKGLDFANVSLVGIINADSIIHYPDFRAHERAFQMFVQVSGRAGRKGKKGKVIIQTGDPEQVIFDKVIRNDYLEFYEYEILQRREHGYPPFMRIIRLTVKHMDVSVGERAAIQLTQELVDRLGREAVLGPEAPYIFRIRNFYLQEITIKLSREHTVLRAAKTDMLAAIDFLRDQKEFKQVRFAVDVDPM</sequence>
<dbReference type="GO" id="GO:0016887">
    <property type="term" value="F:ATP hydrolysis activity"/>
    <property type="evidence" value="ECO:0007669"/>
    <property type="project" value="RHEA"/>
</dbReference>
<comment type="function">
    <text evidence="12">Initiates the restart of stalled replication forks, which reloads the replicative helicase on sites other than the origin of replication. Recognizes and binds to abandoned replication forks and remodels them to uncover a helicase loading site. Promotes assembly of the primosome at these replication forks.</text>
</comment>
<dbReference type="CDD" id="cd18804">
    <property type="entry name" value="SF2_C_priA"/>
    <property type="match status" value="1"/>
</dbReference>
<dbReference type="InterPro" id="IPR042115">
    <property type="entry name" value="PriA_3primeBD_sf"/>
</dbReference>
<keyword evidence="10 12" id="KW-0413">Isomerase</keyword>
<evidence type="ECO:0000256" key="9">
    <source>
        <dbReference type="ARBA" id="ARBA00023125"/>
    </source>
</evidence>
<evidence type="ECO:0000259" key="14">
    <source>
        <dbReference type="PROSITE" id="PS51194"/>
    </source>
</evidence>
<evidence type="ECO:0000256" key="1">
    <source>
        <dbReference type="ARBA" id="ARBA00022515"/>
    </source>
</evidence>
<evidence type="ECO:0000313" key="16">
    <source>
        <dbReference type="Proteomes" id="UP000270291"/>
    </source>
</evidence>
<evidence type="ECO:0000256" key="5">
    <source>
        <dbReference type="ARBA" id="ARBA00022801"/>
    </source>
</evidence>
<dbReference type="InterPro" id="IPR040498">
    <property type="entry name" value="PriA_CRR"/>
</dbReference>
<keyword evidence="4 12" id="KW-0547">Nucleotide-binding</keyword>
<feature type="binding site" evidence="12">
    <location>
        <position position="642"/>
    </location>
    <ligand>
        <name>Zn(2+)</name>
        <dbReference type="ChEBI" id="CHEBI:29105"/>
        <label>1</label>
    </ligand>
</feature>
<dbReference type="FunFam" id="3.40.1440.60:FF:000001">
    <property type="entry name" value="Primosomal protein N"/>
    <property type="match status" value="1"/>
</dbReference>
<dbReference type="OrthoDB" id="9759544at2"/>
<comment type="catalytic activity">
    <reaction evidence="11 12">
        <text>ATP + H2O = ADP + phosphate + H(+)</text>
        <dbReference type="Rhea" id="RHEA:13065"/>
        <dbReference type="ChEBI" id="CHEBI:15377"/>
        <dbReference type="ChEBI" id="CHEBI:15378"/>
        <dbReference type="ChEBI" id="CHEBI:30616"/>
        <dbReference type="ChEBI" id="CHEBI:43474"/>
        <dbReference type="ChEBI" id="CHEBI:456216"/>
        <dbReference type="EC" id="5.6.2.4"/>
    </reaction>
</comment>
<keyword evidence="6 12" id="KW-0347">Helicase</keyword>
<dbReference type="GO" id="GO:0003677">
    <property type="term" value="F:DNA binding"/>
    <property type="evidence" value="ECO:0007669"/>
    <property type="project" value="UniProtKB-UniRule"/>
</dbReference>
<feature type="binding site" evidence="12">
    <location>
        <position position="608"/>
    </location>
    <ligand>
        <name>Zn(2+)</name>
        <dbReference type="ChEBI" id="CHEBI:29105"/>
        <label>2</label>
    </ligand>
</feature>
<dbReference type="PROSITE" id="PS51194">
    <property type="entry name" value="HELICASE_CTER"/>
    <property type="match status" value="1"/>
</dbReference>
<dbReference type="PROSITE" id="PS51192">
    <property type="entry name" value="HELICASE_ATP_BIND_1"/>
    <property type="match status" value="1"/>
</dbReference>
<dbReference type="GO" id="GO:0006269">
    <property type="term" value="P:DNA replication, synthesis of primer"/>
    <property type="evidence" value="ECO:0007669"/>
    <property type="project" value="UniProtKB-KW"/>
</dbReference>
<feature type="binding site" evidence="12">
    <location>
        <position position="611"/>
    </location>
    <ligand>
        <name>Zn(2+)</name>
        <dbReference type="ChEBI" id="CHEBI:29105"/>
        <label>2</label>
    </ligand>
</feature>
<keyword evidence="7 12" id="KW-0862">Zinc</keyword>
<keyword evidence="1 12" id="KW-0639">Primosome</keyword>
<dbReference type="SMART" id="SM00487">
    <property type="entry name" value="DEXDc"/>
    <property type="match status" value="1"/>
</dbReference>
<dbReference type="Pfam" id="PF00271">
    <property type="entry name" value="Helicase_C"/>
    <property type="match status" value="1"/>
</dbReference>
<dbReference type="InterPro" id="IPR011545">
    <property type="entry name" value="DEAD/DEAH_box_helicase_dom"/>
</dbReference>
<dbReference type="Pfam" id="PF00270">
    <property type="entry name" value="DEAD"/>
    <property type="match status" value="1"/>
</dbReference>
<keyword evidence="16" id="KW-1185">Reference proteome</keyword>
<keyword evidence="8 12" id="KW-0067">ATP-binding</keyword>
<keyword evidence="5 12" id="KW-0378">Hydrolase</keyword>
<proteinExistence type="inferred from homology"/>
<organism evidence="15 16">
    <name type="scientific">Hymenobacter perfusus</name>
    <dbReference type="NCBI Taxonomy" id="1236770"/>
    <lineage>
        <taxon>Bacteria</taxon>
        <taxon>Pseudomonadati</taxon>
        <taxon>Bacteroidota</taxon>
        <taxon>Cytophagia</taxon>
        <taxon>Cytophagales</taxon>
        <taxon>Hymenobacteraceae</taxon>
        <taxon>Hymenobacter</taxon>
    </lineage>
</organism>
<feature type="binding site" evidence="12">
    <location>
        <position position="629"/>
    </location>
    <ligand>
        <name>Zn(2+)</name>
        <dbReference type="ChEBI" id="CHEBI:29105"/>
        <label>2</label>
    </ligand>
</feature>
<protein>
    <recommendedName>
        <fullName evidence="12">Replication restart protein PriA</fullName>
    </recommendedName>
    <alternativeName>
        <fullName evidence="12">ATP-dependent DNA helicase PriA</fullName>
        <ecNumber evidence="12">5.6.2.4</ecNumber>
    </alternativeName>
    <alternativeName>
        <fullName evidence="12">DNA 3'-5' helicase PriA</fullName>
    </alternativeName>
</protein>
<evidence type="ECO:0000256" key="7">
    <source>
        <dbReference type="ARBA" id="ARBA00022833"/>
    </source>
</evidence>
<dbReference type="InterPro" id="IPR027417">
    <property type="entry name" value="P-loop_NTPase"/>
</dbReference>
<dbReference type="GO" id="GO:0043138">
    <property type="term" value="F:3'-5' DNA helicase activity"/>
    <property type="evidence" value="ECO:0007669"/>
    <property type="project" value="UniProtKB-EC"/>
</dbReference>
<comment type="caution">
    <text evidence="15">The sequence shown here is derived from an EMBL/GenBank/DDBJ whole genome shotgun (WGS) entry which is preliminary data.</text>
</comment>
<dbReference type="InterPro" id="IPR041236">
    <property type="entry name" value="PriA_C"/>
</dbReference>
<keyword evidence="2 12" id="KW-0235">DNA replication</keyword>
<evidence type="ECO:0000256" key="12">
    <source>
        <dbReference type="HAMAP-Rule" id="MF_00983"/>
    </source>
</evidence>
<evidence type="ECO:0000256" key="4">
    <source>
        <dbReference type="ARBA" id="ARBA00022741"/>
    </source>
</evidence>
<keyword evidence="9 12" id="KW-0238">DNA-binding</keyword>
<dbReference type="Gene3D" id="3.40.1440.60">
    <property type="entry name" value="PriA, 3(prime) DNA-binding domain"/>
    <property type="match status" value="1"/>
</dbReference>
<dbReference type="SUPFAM" id="SSF52540">
    <property type="entry name" value="P-loop containing nucleoside triphosphate hydrolases"/>
    <property type="match status" value="1"/>
</dbReference>
<evidence type="ECO:0000313" key="15">
    <source>
        <dbReference type="EMBL" id="RSK45682.1"/>
    </source>
</evidence>
<feature type="binding site" evidence="12">
    <location>
        <position position="599"/>
    </location>
    <ligand>
        <name>Zn(2+)</name>
        <dbReference type="ChEBI" id="CHEBI:29105"/>
        <label>1</label>
    </ligand>
</feature>
<dbReference type="EC" id="5.6.2.4" evidence="12"/>
<name>A0A3R9MQ06_9BACT</name>
<evidence type="ECO:0000256" key="11">
    <source>
        <dbReference type="ARBA" id="ARBA00048988"/>
    </source>
</evidence>
<evidence type="ECO:0000256" key="10">
    <source>
        <dbReference type="ARBA" id="ARBA00023235"/>
    </source>
</evidence>
<dbReference type="Pfam" id="PF18074">
    <property type="entry name" value="PriA_C"/>
    <property type="match status" value="1"/>
</dbReference>
<dbReference type="GO" id="GO:0006302">
    <property type="term" value="P:double-strand break repair"/>
    <property type="evidence" value="ECO:0007669"/>
    <property type="project" value="InterPro"/>
</dbReference>
<evidence type="ECO:0000256" key="6">
    <source>
        <dbReference type="ARBA" id="ARBA00022806"/>
    </source>
</evidence>
<dbReference type="Pfam" id="PF17764">
    <property type="entry name" value="PriA_3primeBD"/>
    <property type="match status" value="1"/>
</dbReference>
<accession>A0A3R9MQ06</accession>
<evidence type="ECO:0000256" key="3">
    <source>
        <dbReference type="ARBA" id="ARBA00022723"/>
    </source>
</evidence>
<dbReference type="InterPro" id="IPR005259">
    <property type="entry name" value="PriA"/>
</dbReference>
<dbReference type="GO" id="GO:0005524">
    <property type="term" value="F:ATP binding"/>
    <property type="evidence" value="ECO:0007669"/>
    <property type="project" value="UniProtKB-UniRule"/>
</dbReference>
<feature type="domain" description="Helicase ATP-binding" evidence="13">
    <location>
        <begin position="369"/>
        <end position="536"/>
    </location>
</feature>
<dbReference type="InterPro" id="IPR014001">
    <property type="entry name" value="Helicase_ATP-bd"/>
</dbReference>
<feature type="binding site" evidence="12">
    <location>
        <position position="602"/>
    </location>
    <ligand>
        <name>Zn(2+)</name>
        <dbReference type="ChEBI" id="CHEBI:29105"/>
        <label>1</label>
    </ligand>
</feature>
<evidence type="ECO:0000259" key="13">
    <source>
        <dbReference type="PROSITE" id="PS51192"/>
    </source>
</evidence>
<dbReference type="SMART" id="SM00490">
    <property type="entry name" value="HELICc"/>
    <property type="match status" value="1"/>
</dbReference>
<dbReference type="InterPro" id="IPR001650">
    <property type="entry name" value="Helicase_C-like"/>
</dbReference>
<comment type="similarity">
    <text evidence="12">Belongs to the helicase family. PriA subfamily.</text>
</comment>
<dbReference type="PANTHER" id="PTHR30580">
    <property type="entry name" value="PRIMOSOMAL PROTEIN N"/>
    <property type="match status" value="1"/>
</dbReference>
<dbReference type="GO" id="GO:1990077">
    <property type="term" value="C:primosome complex"/>
    <property type="evidence" value="ECO:0007669"/>
    <property type="project" value="UniProtKB-UniRule"/>
</dbReference>
<gene>
    <name evidence="12 15" type="primary">priA</name>
    <name evidence="15" type="ORF">EI293_00480</name>
</gene>
<dbReference type="Gene3D" id="3.40.50.300">
    <property type="entry name" value="P-loop containing nucleotide triphosphate hydrolases"/>
    <property type="match status" value="2"/>
</dbReference>
<evidence type="ECO:0000256" key="8">
    <source>
        <dbReference type="ARBA" id="ARBA00022840"/>
    </source>
</evidence>
<dbReference type="CDD" id="cd17929">
    <property type="entry name" value="DEXHc_priA"/>
    <property type="match status" value="1"/>
</dbReference>
<dbReference type="HAMAP" id="MF_00983">
    <property type="entry name" value="PriA"/>
    <property type="match status" value="1"/>
</dbReference>
<comment type="cofactor">
    <cofactor evidence="12">
        <name>Zn(2+)</name>
        <dbReference type="ChEBI" id="CHEBI:29105"/>
    </cofactor>
    <text evidence="12">Binds 2 zinc ions per subunit.</text>
</comment>
<comment type="catalytic activity">
    <reaction evidence="12">
        <text>Couples ATP hydrolysis with the unwinding of duplex DNA by translocating in the 3'-5' direction.</text>
        <dbReference type="EC" id="5.6.2.4"/>
    </reaction>
</comment>
<dbReference type="FunFam" id="3.40.50.300:FF:000489">
    <property type="entry name" value="Primosome assembly protein PriA"/>
    <property type="match status" value="1"/>
</dbReference>
<dbReference type="Proteomes" id="UP000270291">
    <property type="component" value="Unassembled WGS sequence"/>
</dbReference>
<dbReference type="NCBIfam" id="TIGR00595">
    <property type="entry name" value="priA"/>
    <property type="match status" value="1"/>
</dbReference>
<reference evidence="15 16" key="1">
    <citation type="submission" date="2018-12" db="EMBL/GenBank/DDBJ databases">
        <authorList>
            <person name="Feng G."/>
            <person name="Zhu H."/>
        </authorList>
    </citation>
    <scope>NUCLEOTIDE SEQUENCE [LARGE SCALE GENOMIC DNA]</scope>
    <source>
        <strain evidence="15 16">LMG 26000</strain>
    </source>
</reference>
<dbReference type="GO" id="GO:0006270">
    <property type="term" value="P:DNA replication initiation"/>
    <property type="evidence" value="ECO:0007669"/>
    <property type="project" value="TreeGrafter"/>
</dbReference>
<comment type="subunit">
    <text evidence="12">Component of the replication restart primosome.</text>
</comment>
<feature type="binding site" evidence="12">
    <location>
        <position position="639"/>
    </location>
    <ligand>
        <name>Zn(2+)</name>
        <dbReference type="ChEBI" id="CHEBI:29105"/>
        <label>1</label>
    </ligand>
</feature>
<feature type="binding site" evidence="12">
    <location>
        <position position="626"/>
    </location>
    <ligand>
        <name>Zn(2+)</name>
        <dbReference type="ChEBI" id="CHEBI:29105"/>
        <label>2</label>
    </ligand>
</feature>
<dbReference type="PANTHER" id="PTHR30580:SF0">
    <property type="entry name" value="PRIMOSOMAL PROTEIN N"/>
    <property type="match status" value="1"/>
</dbReference>
<keyword evidence="3 12" id="KW-0479">Metal-binding</keyword>
<dbReference type="GO" id="GO:0006310">
    <property type="term" value="P:DNA recombination"/>
    <property type="evidence" value="ECO:0007669"/>
    <property type="project" value="InterPro"/>
</dbReference>
<dbReference type="EMBL" id="RWIU01000001">
    <property type="protein sequence ID" value="RSK45682.1"/>
    <property type="molecule type" value="Genomic_DNA"/>
</dbReference>
<feature type="domain" description="Helicase C-terminal" evidence="14">
    <location>
        <begin position="623"/>
        <end position="801"/>
    </location>
</feature>
<evidence type="ECO:0000256" key="2">
    <source>
        <dbReference type="ARBA" id="ARBA00022705"/>
    </source>
</evidence>
<dbReference type="InterPro" id="IPR041222">
    <property type="entry name" value="PriA_3primeBD"/>
</dbReference>
<dbReference type="Pfam" id="PF18319">
    <property type="entry name" value="Zn_ribbon_PriA"/>
    <property type="match status" value="1"/>
</dbReference>
<dbReference type="GO" id="GO:0008270">
    <property type="term" value="F:zinc ion binding"/>
    <property type="evidence" value="ECO:0007669"/>
    <property type="project" value="UniProtKB-UniRule"/>
</dbReference>